<sequence>MNNNSTAINLRKINQIIGDRYLNNTLIPNTIQIKLIDQVIDQYAKYLKKDNFTYSPNNHEAYMQIFRLWRLAEHKYLEWPYEKNDHLHSYLLDLINYQATESMILKIIQRADSLDAHGEHSIAIQYISILNRIYQNKNIEDELNFAPRRPKRSLSDSNRWCKEYIIPALRRYKYID</sequence>
<name>A0A9D7SCI4_9BACT</name>
<gene>
    <name evidence="1" type="ORF">IPO85_14455</name>
</gene>
<accession>A0A9D7SCI4</accession>
<protein>
    <submittedName>
        <fullName evidence="1">Uncharacterized protein</fullName>
    </submittedName>
</protein>
<dbReference type="EMBL" id="JADKFW010000012">
    <property type="protein sequence ID" value="MBK9718684.1"/>
    <property type="molecule type" value="Genomic_DNA"/>
</dbReference>
<dbReference type="AlphaFoldDB" id="A0A9D7SCI4"/>
<comment type="caution">
    <text evidence="1">The sequence shown here is derived from an EMBL/GenBank/DDBJ whole genome shotgun (WGS) entry which is preliminary data.</text>
</comment>
<evidence type="ECO:0000313" key="1">
    <source>
        <dbReference type="EMBL" id="MBK9718684.1"/>
    </source>
</evidence>
<organism evidence="1 2">
    <name type="scientific">Candidatus Defluviibacterium haderslevense</name>
    <dbReference type="NCBI Taxonomy" id="2981993"/>
    <lineage>
        <taxon>Bacteria</taxon>
        <taxon>Pseudomonadati</taxon>
        <taxon>Bacteroidota</taxon>
        <taxon>Saprospiria</taxon>
        <taxon>Saprospirales</taxon>
        <taxon>Saprospiraceae</taxon>
        <taxon>Candidatus Defluviibacterium</taxon>
    </lineage>
</organism>
<reference evidence="1 2" key="1">
    <citation type="submission" date="2020-10" db="EMBL/GenBank/DDBJ databases">
        <title>Connecting structure to function with the recovery of over 1000 high-quality activated sludge metagenome-assembled genomes encoding full-length rRNA genes using long-read sequencing.</title>
        <authorList>
            <person name="Singleton C.M."/>
            <person name="Petriglieri F."/>
            <person name="Kristensen J.M."/>
            <person name="Kirkegaard R.H."/>
            <person name="Michaelsen T.Y."/>
            <person name="Andersen M.H."/>
            <person name="Karst S.M."/>
            <person name="Dueholm M.S."/>
            <person name="Nielsen P.H."/>
            <person name="Albertsen M."/>
        </authorList>
    </citation>
    <scope>NUCLEOTIDE SEQUENCE [LARGE SCALE GENOMIC DNA]</scope>
    <source>
        <strain evidence="1">Ribe_18-Q3-R11-54_BAT3C.373</strain>
    </source>
</reference>
<proteinExistence type="predicted"/>
<dbReference type="Proteomes" id="UP000808349">
    <property type="component" value="Unassembled WGS sequence"/>
</dbReference>
<evidence type="ECO:0000313" key="2">
    <source>
        <dbReference type="Proteomes" id="UP000808349"/>
    </source>
</evidence>